<organism evidence="3">
    <name type="scientific">Candidatus Atribacter allofermentans</name>
    <dbReference type="NCBI Taxonomy" id="1852833"/>
    <lineage>
        <taxon>Bacteria</taxon>
        <taxon>Pseudomonadati</taxon>
        <taxon>Atribacterota</taxon>
        <taxon>Atribacteria</taxon>
        <taxon>Atribacterales</taxon>
        <taxon>Atribacteraceae</taxon>
        <taxon>Atribacter</taxon>
    </lineage>
</organism>
<reference evidence="3" key="1">
    <citation type="submission" date="2017-02" db="EMBL/GenBank/DDBJ databases">
        <title>Delving into the versatile metabolic prowess of the omnipresent phylum Bacteroidetes.</title>
        <authorList>
            <person name="Nobu M.K."/>
            <person name="Mei R."/>
            <person name="Narihiro T."/>
            <person name="Kuroda K."/>
            <person name="Liu W.-T."/>
        </authorList>
    </citation>
    <scope>NUCLEOTIDE SEQUENCE</scope>
    <source>
        <strain evidence="3">ADurb.Bin276</strain>
    </source>
</reference>
<evidence type="ECO:0000313" key="3">
    <source>
        <dbReference type="EMBL" id="OQA60971.1"/>
    </source>
</evidence>
<dbReference type="PROSITE" id="PS50213">
    <property type="entry name" value="FAS1"/>
    <property type="match status" value="1"/>
</dbReference>
<protein>
    <submittedName>
        <fullName evidence="3">Immunogenic protein MPT70</fullName>
    </submittedName>
</protein>
<dbReference type="InterPro" id="IPR050904">
    <property type="entry name" value="Adhesion/Biosynth-related"/>
</dbReference>
<name>A0A1V5T3G8_9BACT</name>
<dbReference type="PANTHER" id="PTHR10900">
    <property type="entry name" value="PERIOSTIN-RELATED"/>
    <property type="match status" value="1"/>
</dbReference>
<feature type="signal peptide" evidence="1">
    <location>
        <begin position="1"/>
        <end position="32"/>
    </location>
</feature>
<dbReference type="SMART" id="SM00554">
    <property type="entry name" value="FAS1"/>
    <property type="match status" value="1"/>
</dbReference>
<evidence type="ECO:0000259" key="2">
    <source>
        <dbReference type="PROSITE" id="PS50213"/>
    </source>
</evidence>
<dbReference type="Pfam" id="PF02469">
    <property type="entry name" value="Fasciclin"/>
    <property type="match status" value="1"/>
</dbReference>
<sequence>MNGLTLMTLNRKTVLALSVVLLIALWSGVAYSADIVTVTSDKNIVEAAQGTGIFTTLLAAAKTAGLADILANTQNITVFAPNDAAFAALPAGFVDGLLKPENQDLLVKILSYHVVPFRVNARDLVNTLTLRTLFDNYPLYLRVGGEGTVNIMNGAPGSCEVKGIVADKNMIEATNGNIYVIDTVLTPWKACSVDLLN</sequence>
<dbReference type="SUPFAM" id="SSF82153">
    <property type="entry name" value="FAS1 domain"/>
    <property type="match status" value="1"/>
</dbReference>
<dbReference type="InterPro" id="IPR000782">
    <property type="entry name" value="FAS1_domain"/>
</dbReference>
<accession>A0A1V5T3G8</accession>
<evidence type="ECO:0000256" key="1">
    <source>
        <dbReference type="SAM" id="SignalP"/>
    </source>
</evidence>
<dbReference type="AlphaFoldDB" id="A0A1V5T3G8"/>
<dbReference type="InterPro" id="IPR036378">
    <property type="entry name" value="FAS1_dom_sf"/>
</dbReference>
<dbReference type="PANTHER" id="PTHR10900:SF77">
    <property type="entry name" value="FI19380P1"/>
    <property type="match status" value="1"/>
</dbReference>
<gene>
    <name evidence="3" type="ORF">BWY41_00364</name>
</gene>
<proteinExistence type="predicted"/>
<feature type="domain" description="FAS1" evidence="2">
    <location>
        <begin position="41"/>
        <end position="185"/>
    </location>
</feature>
<dbReference type="Proteomes" id="UP000485569">
    <property type="component" value="Unassembled WGS sequence"/>
</dbReference>
<comment type="caution">
    <text evidence="3">The sequence shown here is derived from an EMBL/GenBank/DDBJ whole genome shotgun (WGS) entry which is preliminary data.</text>
</comment>
<keyword evidence="1" id="KW-0732">Signal</keyword>
<feature type="chain" id="PRO_5012822064" evidence="1">
    <location>
        <begin position="33"/>
        <end position="197"/>
    </location>
</feature>
<dbReference type="EMBL" id="MWBQ01000025">
    <property type="protein sequence ID" value="OQA60971.1"/>
    <property type="molecule type" value="Genomic_DNA"/>
</dbReference>
<dbReference type="GO" id="GO:0005615">
    <property type="term" value="C:extracellular space"/>
    <property type="evidence" value="ECO:0007669"/>
    <property type="project" value="TreeGrafter"/>
</dbReference>
<dbReference type="Gene3D" id="2.30.180.10">
    <property type="entry name" value="FAS1 domain"/>
    <property type="match status" value="1"/>
</dbReference>